<reference evidence="1 2" key="1">
    <citation type="journal article" date="2021" name="Hortic Res">
        <title>The domestication of Cucurbita argyrosperma as revealed by the genome of its wild relative.</title>
        <authorList>
            <person name="Barrera-Redondo J."/>
            <person name="Sanchez-de la Vega G."/>
            <person name="Aguirre-Liguori J.A."/>
            <person name="Castellanos-Morales G."/>
            <person name="Gutierrez-Guerrero Y.T."/>
            <person name="Aguirre-Dugua X."/>
            <person name="Aguirre-Planter E."/>
            <person name="Tenaillon M.I."/>
            <person name="Lira-Saade R."/>
            <person name="Eguiarte L.E."/>
        </authorList>
    </citation>
    <scope>NUCLEOTIDE SEQUENCE [LARGE SCALE GENOMIC DNA]</scope>
    <source>
        <strain evidence="1">JBR-2021</strain>
    </source>
</reference>
<protein>
    <submittedName>
        <fullName evidence="1">Uncharacterized protein</fullName>
    </submittedName>
</protein>
<dbReference type="EMBL" id="JAGKQH010000009">
    <property type="protein sequence ID" value="KAG6592404.1"/>
    <property type="molecule type" value="Genomic_DNA"/>
</dbReference>
<keyword evidence="2" id="KW-1185">Reference proteome</keyword>
<dbReference type="AlphaFoldDB" id="A0AAV6N8Q9"/>
<proteinExistence type="predicted"/>
<feature type="non-terminal residue" evidence="1">
    <location>
        <position position="1"/>
    </location>
</feature>
<dbReference type="Proteomes" id="UP000685013">
    <property type="component" value="Chromosome 9"/>
</dbReference>
<evidence type="ECO:0000313" key="2">
    <source>
        <dbReference type="Proteomes" id="UP000685013"/>
    </source>
</evidence>
<name>A0AAV6N8Q9_9ROSI</name>
<accession>A0AAV6N8Q9</accession>
<comment type="caution">
    <text evidence="1">The sequence shown here is derived from an EMBL/GenBank/DDBJ whole genome shotgun (WGS) entry which is preliminary data.</text>
</comment>
<organism evidence="1 2">
    <name type="scientific">Cucurbita argyrosperma subsp. sororia</name>
    <dbReference type="NCBI Taxonomy" id="37648"/>
    <lineage>
        <taxon>Eukaryota</taxon>
        <taxon>Viridiplantae</taxon>
        <taxon>Streptophyta</taxon>
        <taxon>Embryophyta</taxon>
        <taxon>Tracheophyta</taxon>
        <taxon>Spermatophyta</taxon>
        <taxon>Magnoliopsida</taxon>
        <taxon>eudicotyledons</taxon>
        <taxon>Gunneridae</taxon>
        <taxon>Pentapetalae</taxon>
        <taxon>rosids</taxon>
        <taxon>fabids</taxon>
        <taxon>Cucurbitales</taxon>
        <taxon>Cucurbitaceae</taxon>
        <taxon>Cucurbiteae</taxon>
        <taxon>Cucurbita</taxon>
    </lineage>
</organism>
<evidence type="ECO:0000313" key="1">
    <source>
        <dbReference type="EMBL" id="KAG6592404.1"/>
    </source>
</evidence>
<sequence length="93" mass="10919">MPLWRSTTLRMLNFVSSKNSHNCQRGRFVTTYAREFTRMKRFALELVNTDYQTTQRFILGLDKRICRTVEMIVPYTYASALRVAKAMEGVDES</sequence>
<gene>
    <name evidence="1" type="ORF">SDJN03_14750</name>
</gene>